<comment type="caution">
    <text evidence="2">The sequence shown here is derived from an EMBL/GenBank/DDBJ whole genome shotgun (WGS) entry which is preliminary data.</text>
</comment>
<keyword evidence="3" id="KW-1185">Reference proteome</keyword>
<protein>
    <submittedName>
        <fullName evidence="2">Type IX secretion system membrane protein PorP/SprF</fullName>
    </submittedName>
</protein>
<dbReference type="RefSeq" id="WP_202012959.1">
    <property type="nucleotide sequence ID" value="NZ_JAERRB010000007.1"/>
</dbReference>
<sequence>MKKLLLIVFVWVGLTTADAQDPQFSQYYQAPLYLNPGFTGITPQQRLVLNHRIQWPSLPQAFSTFAFSYDIFVNELRSGFGVQVTTDKMGSAGWRTTTASLLYSYKIKLTEKIVFSPGLSFGYGTNGLDRSKLRLGDGLEYDGISLDPELNKLGRQSYFDFGSGFLLYSKSLWLGASFMHMNQPNLSVLNDVSRLGMKTAVHGGVRLDLSGNVRNRSRASYLTPSFIYRMQGGSFTQLDLGLNYHIDPISVGIWYRGKPFQKSVVNTITQDALILYLGLYFKSLTIGYSYDFTVSELQTASGGAHEISIVYEFNSKPSNKSVKKKYKLIPCPTFNSKDGFWN</sequence>
<evidence type="ECO:0000313" key="2">
    <source>
        <dbReference type="EMBL" id="MBL0743613.1"/>
    </source>
</evidence>
<proteinExistence type="predicted"/>
<accession>A0ABS1KVV3</accession>
<dbReference type="InterPro" id="IPR019861">
    <property type="entry name" value="PorP/SprF_Bacteroidetes"/>
</dbReference>
<keyword evidence="1" id="KW-0732">Signal</keyword>
<reference evidence="2 3" key="1">
    <citation type="submission" date="2021-01" db="EMBL/GenBank/DDBJ databases">
        <title>Chryseolinea sp. Jin1 Genome sequencing and assembly.</title>
        <authorList>
            <person name="Kim I."/>
        </authorList>
    </citation>
    <scope>NUCLEOTIDE SEQUENCE [LARGE SCALE GENOMIC DNA]</scope>
    <source>
        <strain evidence="2 3">Jin1</strain>
    </source>
</reference>
<dbReference type="Pfam" id="PF11751">
    <property type="entry name" value="PorP_SprF"/>
    <property type="match status" value="1"/>
</dbReference>
<feature type="signal peptide" evidence="1">
    <location>
        <begin position="1"/>
        <end position="19"/>
    </location>
</feature>
<dbReference type="Proteomes" id="UP000613030">
    <property type="component" value="Unassembled WGS sequence"/>
</dbReference>
<organism evidence="2 3">
    <name type="scientific">Chryseolinea lacunae</name>
    <dbReference type="NCBI Taxonomy" id="2801331"/>
    <lineage>
        <taxon>Bacteria</taxon>
        <taxon>Pseudomonadati</taxon>
        <taxon>Bacteroidota</taxon>
        <taxon>Cytophagia</taxon>
        <taxon>Cytophagales</taxon>
        <taxon>Fulvivirgaceae</taxon>
        <taxon>Chryseolinea</taxon>
    </lineage>
</organism>
<feature type="chain" id="PRO_5047368835" evidence="1">
    <location>
        <begin position="20"/>
        <end position="342"/>
    </location>
</feature>
<evidence type="ECO:0000256" key="1">
    <source>
        <dbReference type="SAM" id="SignalP"/>
    </source>
</evidence>
<dbReference type="EMBL" id="JAERRB010000007">
    <property type="protein sequence ID" value="MBL0743613.1"/>
    <property type="molecule type" value="Genomic_DNA"/>
</dbReference>
<evidence type="ECO:0000313" key="3">
    <source>
        <dbReference type="Proteomes" id="UP000613030"/>
    </source>
</evidence>
<gene>
    <name evidence="2" type="ORF">JI741_20435</name>
</gene>
<dbReference type="NCBIfam" id="TIGR03519">
    <property type="entry name" value="T9SS_PorP_fam"/>
    <property type="match status" value="1"/>
</dbReference>
<name>A0ABS1KVV3_9BACT</name>